<dbReference type="EMBL" id="JAGTJQ010000009">
    <property type="protein sequence ID" value="KAH7024443.1"/>
    <property type="molecule type" value="Genomic_DNA"/>
</dbReference>
<dbReference type="PRINTS" id="PR00463">
    <property type="entry name" value="EP450I"/>
</dbReference>
<keyword evidence="9" id="KW-1185">Reference proteome</keyword>
<dbReference type="OrthoDB" id="1470350at2759"/>
<dbReference type="InterPro" id="IPR002401">
    <property type="entry name" value="Cyt_P450_E_grp-I"/>
</dbReference>
<evidence type="ECO:0000256" key="1">
    <source>
        <dbReference type="ARBA" id="ARBA00001971"/>
    </source>
</evidence>
<dbReference type="GO" id="GO:0020037">
    <property type="term" value="F:heme binding"/>
    <property type="evidence" value="ECO:0007669"/>
    <property type="project" value="InterPro"/>
</dbReference>
<dbReference type="Gene3D" id="1.10.630.10">
    <property type="entry name" value="Cytochrome P450"/>
    <property type="match status" value="1"/>
</dbReference>
<accession>A0A9P9BIN9</accession>
<evidence type="ECO:0000256" key="3">
    <source>
        <dbReference type="ARBA" id="ARBA00022617"/>
    </source>
</evidence>
<dbReference type="SUPFAM" id="SSF48264">
    <property type="entry name" value="Cytochrome P450"/>
    <property type="match status" value="1"/>
</dbReference>
<dbReference type="PRINTS" id="PR00385">
    <property type="entry name" value="P450"/>
</dbReference>
<evidence type="ECO:0000313" key="9">
    <source>
        <dbReference type="Proteomes" id="UP000756346"/>
    </source>
</evidence>
<organism evidence="8 9">
    <name type="scientific">Microdochium trichocladiopsis</name>
    <dbReference type="NCBI Taxonomy" id="1682393"/>
    <lineage>
        <taxon>Eukaryota</taxon>
        <taxon>Fungi</taxon>
        <taxon>Dikarya</taxon>
        <taxon>Ascomycota</taxon>
        <taxon>Pezizomycotina</taxon>
        <taxon>Sordariomycetes</taxon>
        <taxon>Xylariomycetidae</taxon>
        <taxon>Xylariales</taxon>
        <taxon>Microdochiaceae</taxon>
        <taxon>Microdochium</taxon>
    </lineage>
</organism>
<dbReference type="GO" id="GO:0016705">
    <property type="term" value="F:oxidoreductase activity, acting on paired donors, with incorporation or reduction of molecular oxygen"/>
    <property type="evidence" value="ECO:0007669"/>
    <property type="project" value="InterPro"/>
</dbReference>
<feature type="chain" id="PRO_5040338177" evidence="7">
    <location>
        <begin position="27"/>
        <end position="574"/>
    </location>
</feature>
<protein>
    <submittedName>
        <fullName evidence="8">Cytochrome P450</fullName>
    </submittedName>
</protein>
<feature type="binding site" description="axial binding residue" evidence="6">
    <location>
        <position position="517"/>
    </location>
    <ligand>
        <name>heme</name>
        <dbReference type="ChEBI" id="CHEBI:30413"/>
    </ligand>
    <ligandPart>
        <name>Fe</name>
        <dbReference type="ChEBI" id="CHEBI:18248"/>
    </ligandPart>
</feature>
<dbReference type="InterPro" id="IPR036396">
    <property type="entry name" value="Cyt_P450_sf"/>
</dbReference>
<dbReference type="AlphaFoldDB" id="A0A9P9BIN9"/>
<keyword evidence="3 6" id="KW-0349">Heme</keyword>
<dbReference type="GO" id="GO:0005506">
    <property type="term" value="F:iron ion binding"/>
    <property type="evidence" value="ECO:0007669"/>
    <property type="project" value="InterPro"/>
</dbReference>
<evidence type="ECO:0000256" key="5">
    <source>
        <dbReference type="ARBA" id="ARBA00023004"/>
    </source>
</evidence>
<dbReference type="Proteomes" id="UP000756346">
    <property type="component" value="Unassembled WGS sequence"/>
</dbReference>
<dbReference type="GeneID" id="70180043"/>
<evidence type="ECO:0000256" key="4">
    <source>
        <dbReference type="ARBA" id="ARBA00022723"/>
    </source>
</evidence>
<evidence type="ECO:0000256" key="6">
    <source>
        <dbReference type="PIRSR" id="PIRSR602401-1"/>
    </source>
</evidence>
<comment type="similarity">
    <text evidence="2">Belongs to the cytochrome P450 family.</text>
</comment>
<feature type="signal peptide" evidence="7">
    <location>
        <begin position="1"/>
        <end position="26"/>
    </location>
</feature>
<comment type="cofactor">
    <cofactor evidence="1 6">
        <name>heme</name>
        <dbReference type="ChEBI" id="CHEBI:30413"/>
    </cofactor>
</comment>
<reference evidence="8" key="1">
    <citation type="journal article" date="2021" name="Nat. Commun.">
        <title>Genetic determinants of endophytism in the Arabidopsis root mycobiome.</title>
        <authorList>
            <person name="Mesny F."/>
            <person name="Miyauchi S."/>
            <person name="Thiergart T."/>
            <person name="Pickel B."/>
            <person name="Atanasova L."/>
            <person name="Karlsson M."/>
            <person name="Huettel B."/>
            <person name="Barry K.W."/>
            <person name="Haridas S."/>
            <person name="Chen C."/>
            <person name="Bauer D."/>
            <person name="Andreopoulos W."/>
            <person name="Pangilinan J."/>
            <person name="LaButti K."/>
            <person name="Riley R."/>
            <person name="Lipzen A."/>
            <person name="Clum A."/>
            <person name="Drula E."/>
            <person name="Henrissat B."/>
            <person name="Kohler A."/>
            <person name="Grigoriev I.V."/>
            <person name="Martin F.M."/>
            <person name="Hacquard S."/>
        </authorList>
    </citation>
    <scope>NUCLEOTIDE SEQUENCE</scope>
    <source>
        <strain evidence="8">MPI-CAGE-CH-0230</strain>
    </source>
</reference>
<dbReference type="GO" id="GO:0004497">
    <property type="term" value="F:monooxygenase activity"/>
    <property type="evidence" value="ECO:0007669"/>
    <property type="project" value="InterPro"/>
</dbReference>
<evidence type="ECO:0000313" key="8">
    <source>
        <dbReference type="EMBL" id="KAH7024443.1"/>
    </source>
</evidence>
<dbReference type="InterPro" id="IPR001128">
    <property type="entry name" value="Cyt_P450"/>
</dbReference>
<keyword evidence="5 6" id="KW-0408">Iron</keyword>
<keyword evidence="7" id="KW-0732">Signal</keyword>
<sequence length="574" mass="63589">MAVVNWAMAIAVALIGMSILYRQALPQPIAGIPYNRESATRLMGDMPLMLAMKKNGGIVRSFFPWLFTTQKAPVVQFFRGPFFAPVVAVGDYTAAYNLLVKHGKDFTRGYTMKAMWRGIAPGHFVGMEASDPAQKAARELTKDLMTPSFLHEVNAPASYSKILHFVEFWQRKMARSDGRPFDAGLDLHALIYDIIMAAATNINQSNSHIGQAAAKNAHEPVTTLVTEEKDTSISSDIEVDDLLQSLNVLSEMAGRSLTQLFPRLFYFLENRKSEVRKAFRDRDSIISGYISDSVRRMHEAGGSEQFSPLSAVDFIVKREAMAAQRDGRAPSFFTDTIIHIVFGYLLAGHDTTHSAISFMVKHLGSSQDEQQTLRQELRKAFPAALEGNRQPSMQEIIDAHIPYLDATIEEVLRMHPPAFGTSRLAMKDIQVLGHTIPKGSPVFIAMTGATYTEHGYRAEGAATGSVQQGTVSDWGQSAFPAGDFHPERWLTESETGVVSFNPKAGPMLSFSAGGRACWGKKLAYMELKLVVSVLVWNFQFDRLPAELEDWKLAETLTIKPKTCRVILSDAGDKQ</sequence>
<dbReference type="RefSeq" id="XP_046007991.1">
    <property type="nucleotide sequence ID" value="XM_046150497.1"/>
</dbReference>
<evidence type="ECO:0000256" key="2">
    <source>
        <dbReference type="ARBA" id="ARBA00010617"/>
    </source>
</evidence>
<proteinExistence type="inferred from homology"/>
<keyword evidence="4 6" id="KW-0479">Metal-binding</keyword>
<comment type="caution">
    <text evidence="8">The sequence shown here is derived from an EMBL/GenBank/DDBJ whole genome shotgun (WGS) entry which is preliminary data.</text>
</comment>
<name>A0A9P9BIN9_9PEZI</name>
<dbReference type="PANTHER" id="PTHR24305">
    <property type="entry name" value="CYTOCHROME P450"/>
    <property type="match status" value="1"/>
</dbReference>
<evidence type="ECO:0000256" key="7">
    <source>
        <dbReference type="SAM" id="SignalP"/>
    </source>
</evidence>
<gene>
    <name evidence="8" type="ORF">B0I36DRAFT_249745</name>
</gene>
<dbReference type="PANTHER" id="PTHR24305:SF232">
    <property type="entry name" value="P450, PUTATIVE (EUROFUNG)-RELATED"/>
    <property type="match status" value="1"/>
</dbReference>
<dbReference type="Pfam" id="PF00067">
    <property type="entry name" value="p450"/>
    <property type="match status" value="2"/>
</dbReference>
<dbReference type="InterPro" id="IPR050121">
    <property type="entry name" value="Cytochrome_P450_monoxygenase"/>
</dbReference>